<dbReference type="PRINTS" id="PR00313">
    <property type="entry name" value="CABNDNGRPT"/>
</dbReference>
<dbReference type="Proteomes" id="UP001230986">
    <property type="component" value="Unassembled WGS sequence"/>
</dbReference>
<dbReference type="Pfam" id="PF00353">
    <property type="entry name" value="HemolysinCabind"/>
    <property type="match status" value="1"/>
</dbReference>
<dbReference type="InterPro" id="IPR001343">
    <property type="entry name" value="Hemolysn_Ca-bd"/>
</dbReference>
<comment type="subcellular location">
    <subcellularLocation>
        <location evidence="1">Secreted</location>
    </subcellularLocation>
</comment>
<keyword evidence="4" id="KW-1185">Reference proteome</keyword>
<evidence type="ECO:0000313" key="4">
    <source>
        <dbReference type="Proteomes" id="UP001230986"/>
    </source>
</evidence>
<accession>A0ABT7LZD7</accession>
<comment type="caution">
    <text evidence="3">The sequence shown here is derived from an EMBL/GenBank/DDBJ whole genome shotgun (WGS) entry which is preliminary data.</text>
</comment>
<dbReference type="Gene3D" id="2.150.10.10">
    <property type="entry name" value="Serralysin-like metalloprotease, C-terminal"/>
    <property type="match status" value="1"/>
</dbReference>
<dbReference type="PROSITE" id="PS00330">
    <property type="entry name" value="HEMOLYSIN_CALCIUM"/>
    <property type="match status" value="1"/>
</dbReference>
<dbReference type="PANTHER" id="PTHR38340">
    <property type="entry name" value="S-LAYER PROTEIN"/>
    <property type="match status" value="1"/>
</dbReference>
<dbReference type="InterPro" id="IPR011049">
    <property type="entry name" value="Serralysin-like_metalloprot_C"/>
</dbReference>
<evidence type="ECO:0000256" key="2">
    <source>
        <dbReference type="ARBA" id="ARBA00022525"/>
    </source>
</evidence>
<dbReference type="SUPFAM" id="SSF51120">
    <property type="entry name" value="beta-Roll"/>
    <property type="match status" value="1"/>
</dbReference>
<proteinExistence type="predicted"/>
<evidence type="ECO:0000256" key="1">
    <source>
        <dbReference type="ARBA" id="ARBA00004613"/>
    </source>
</evidence>
<dbReference type="PANTHER" id="PTHR38340:SF1">
    <property type="entry name" value="S-LAYER PROTEIN"/>
    <property type="match status" value="1"/>
</dbReference>
<gene>
    <name evidence="3" type="ORF">QQ055_03215</name>
</gene>
<evidence type="ECO:0000313" key="3">
    <source>
        <dbReference type="EMBL" id="MDL5056480.1"/>
    </source>
</evidence>
<dbReference type="InterPro" id="IPR050557">
    <property type="entry name" value="RTX_toxin/Mannuronan_C5-epim"/>
</dbReference>
<protein>
    <submittedName>
        <fullName evidence="3">Uncharacterized protein</fullName>
    </submittedName>
</protein>
<dbReference type="InterPro" id="IPR018511">
    <property type="entry name" value="Hemolysin-typ_Ca-bd_CS"/>
</dbReference>
<organism evidence="3 4">
    <name type="scientific">Geitlerinema calcuttense NRMC-F 0142</name>
    <dbReference type="NCBI Taxonomy" id="2922238"/>
    <lineage>
        <taxon>Bacteria</taxon>
        <taxon>Bacillati</taxon>
        <taxon>Cyanobacteriota</taxon>
        <taxon>Cyanophyceae</taxon>
        <taxon>Geitlerinematales</taxon>
        <taxon>Geitlerinemataceae</taxon>
        <taxon>Geitlerinema</taxon>
    </lineage>
</organism>
<keyword evidence="2" id="KW-0964">Secreted</keyword>
<dbReference type="EMBL" id="JASVEJ010000012">
    <property type="protein sequence ID" value="MDL5056480.1"/>
    <property type="molecule type" value="Genomic_DNA"/>
</dbReference>
<name>A0ABT7LZD7_9CYAN</name>
<sequence>MMGNDGNDFLYGVTGNNVLWGGKGNDWLQGGDGNDTLIGDRGQDTLIGGGGSDWFILRTPMSSKTLENSDRILDFQVNLDWIGLTDGLTSTNLVLEGLANGTAIRISQSNTYLAVVDNVRPDQLSGRFMSVEISF</sequence>
<reference evidence="3 4" key="1">
    <citation type="submission" date="2023-06" db="EMBL/GenBank/DDBJ databases">
        <title>Whole genome sequence of Oscillatoria calcuttensis NRMC-F 0142.</title>
        <authorList>
            <person name="Shakena Fathima T."/>
            <person name="Muralitharan G."/>
            <person name="Thajuddin N."/>
        </authorList>
    </citation>
    <scope>NUCLEOTIDE SEQUENCE [LARGE SCALE GENOMIC DNA]</scope>
    <source>
        <strain evidence="3 4">NRMC-F 0142</strain>
    </source>
</reference>